<dbReference type="Gene3D" id="2.130.10.10">
    <property type="entry name" value="YVTN repeat-like/Quinoprotein amine dehydrogenase"/>
    <property type="match status" value="1"/>
</dbReference>
<dbReference type="Proteomes" id="UP001497623">
    <property type="component" value="Unassembled WGS sequence"/>
</dbReference>
<keyword evidence="5" id="KW-0325">Glycoprotein</keyword>
<dbReference type="PANTHER" id="PTHR11036:SF131">
    <property type="entry name" value="MIP07328P"/>
    <property type="match status" value="1"/>
</dbReference>
<dbReference type="InterPro" id="IPR036352">
    <property type="entry name" value="Semap_dom_sf"/>
</dbReference>
<evidence type="ECO:0000256" key="4">
    <source>
        <dbReference type="ARBA" id="ARBA00023157"/>
    </source>
</evidence>
<dbReference type="PROSITE" id="PS51004">
    <property type="entry name" value="SEMA"/>
    <property type="match status" value="1"/>
</dbReference>
<dbReference type="SMART" id="SM00630">
    <property type="entry name" value="Sema"/>
    <property type="match status" value="1"/>
</dbReference>
<evidence type="ECO:0000259" key="8">
    <source>
        <dbReference type="PROSITE" id="PS51004"/>
    </source>
</evidence>
<organism evidence="9 10">
    <name type="scientific">Meganyctiphanes norvegica</name>
    <name type="common">Northern krill</name>
    <name type="synonym">Thysanopoda norvegica</name>
    <dbReference type="NCBI Taxonomy" id="48144"/>
    <lineage>
        <taxon>Eukaryota</taxon>
        <taxon>Metazoa</taxon>
        <taxon>Ecdysozoa</taxon>
        <taxon>Arthropoda</taxon>
        <taxon>Crustacea</taxon>
        <taxon>Multicrustacea</taxon>
        <taxon>Malacostraca</taxon>
        <taxon>Eumalacostraca</taxon>
        <taxon>Eucarida</taxon>
        <taxon>Euphausiacea</taxon>
        <taxon>Euphausiidae</taxon>
        <taxon>Meganyctiphanes</taxon>
    </lineage>
</organism>
<dbReference type="Gene3D" id="3.30.1680.10">
    <property type="entry name" value="ligand-binding face of the semaphorins, domain 2"/>
    <property type="match status" value="1"/>
</dbReference>
<dbReference type="GO" id="GO:0045499">
    <property type="term" value="F:chemorepellent activity"/>
    <property type="evidence" value="ECO:0007669"/>
    <property type="project" value="TreeGrafter"/>
</dbReference>
<name>A0AAV2R6T9_MEGNR</name>
<feature type="chain" id="PRO_5043494983" description="Sema domain-containing protein" evidence="7">
    <location>
        <begin position="31"/>
        <end position="621"/>
    </location>
</feature>
<reference evidence="9 10" key="1">
    <citation type="submission" date="2024-05" db="EMBL/GenBank/DDBJ databases">
        <authorList>
            <person name="Wallberg A."/>
        </authorList>
    </citation>
    <scope>NUCLEOTIDE SEQUENCE [LARGE SCALE GENOMIC DNA]</scope>
</reference>
<dbReference type="InterPro" id="IPR016201">
    <property type="entry name" value="PSI"/>
</dbReference>
<dbReference type="PANTHER" id="PTHR11036">
    <property type="entry name" value="SEMAPHORIN"/>
    <property type="match status" value="1"/>
</dbReference>
<dbReference type="InterPro" id="IPR001627">
    <property type="entry name" value="Semap_dom"/>
</dbReference>
<dbReference type="GO" id="GO:0005886">
    <property type="term" value="C:plasma membrane"/>
    <property type="evidence" value="ECO:0007669"/>
    <property type="project" value="TreeGrafter"/>
</dbReference>
<dbReference type="GO" id="GO:0030215">
    <property type="term" value="F:semaphorin receptor binding"/>
    <property type="evidence" value="ECO:0007669"/>
    <property type="project" value="InterPro"/>
</dbReference>
<proteinExistence type="predicted"/>
<sequence length="621" mass="69492">MSGHAPLHGAALILTLLLSTILSLVAQTQSLTTSAIDVDLIPKRVIYPEELASRSFPGNTSHVDYFRLLQRDGHSLLIGARNIVYNISIHNLQENIEERIEWNSQAQDSEVCFNKGKSQDECHNYIRVLSRLDEGKFLICGTNAYKPLCRHYTQQENGKFNFIESSGVGKCPFNPRHNSTYVFTDGHLYSGTVADFQGITPLIFREPLKTDPNDYQQLNAPDFVHSFDFGDFVFFFFRETATEYMNCGKRVYSRVARVCKDDKGGSSNRFAYSWTSFLKSRLNCSVPGSYPFYFDEIQSTSDVITGIYGGAENIIIYAVFTTPVNSIPGSAVCAFSMKDVLESFDGNFKEQETLNSNWLPVHQSKVPEPRPGLCVNDSRSLQEANIDFVKAHPLMDETVNVFFGRPVISKASFEYRFTKLAVDPQVRLLDGGTVDVLFIATDAGIILKAINALSSNTTSQIKPVIIEEIRVIDRPIVNLQMAKVANGRSKLIVITDVEVKSIELHRCGRAKTCSKCVDLQDPYCAWFEGSGRCAGVSATFAGPVFQNITSGIHSRCPYEGENEVYVIPPVKEPENIEPIVCKQPENESIPSEAATYFKKRERETDFIVANENQVGDWIKPN</sequence>
<dbReference type="AlphaFoldDB" id="A0AAV2R6T9"/>
<keyword evidence="4" id="KW-1015">Disulfide bond</keyword>
<evidence type="ECO:0000256" key="2">
    <source>
        <dbReference type="ARBA" id="ARBA00022902"/>
    </source>
</evidence>
<dbReference type="Pfam" id="PF01403">
    <property type="entry name" value="Sema"/>
    <property type="match status" value="1"/>
</dbReference>
<evidence type="ECO:0000256" key="3">
    <source>
        <dbReference type="ARBA" id="ARBA00023136"/>
    </source>
</evidence>
<protein>
    <recommendedName>
        <fullName evidence="8">Sema domain-containing protein</fullName>
    </recommendedName>
</protein>
<dbReference type="InterPro" id="IPR002165">
    <property type="entry name" value="Plexin_repeat"/>
</dbReference>
<dbReference type="EMBL" id="CAXKWB010015725">
    <property type="protein sequence ID" value="CAL4114259.1"/>
    <property type="molecule type" value="Genomic_DNA"/>
</dbReference>
<feature type="signal peptide" evidence="7">
    <location>
        <begin position="1"/>
        <end position="30"/>
    </location>
</feature>
<accession>A0AAV2R6T9</accession>
<keyword evidence="10" id="KW-1185">Reference proteome</keyword>
<dbReference type="SMART" id="SM00423">
    <property type="entry name" value="PSI"/>
    <property type="match status" value="1"/>
</dbReference>
<keyword evidence="7" id="KW-0732">Signal</keyword>
<comment type="subcellular location">
    <subcellularLocation>
        <location evidence="1">Membrane</location>
    </subcellularLocation>
</comment>
<evidence type="ECO:0000256" key="7">
    <source>
        <dbReference type="SAM" id="SignalP"/>
    </source>
</evidence>
<gene>
    <name evidence="9" type="ORF">MNOR_LOCUS20381</name>
</gene>
<dbReference type="Pfam" id="PF01437">
    <property type="entry name" value="PSI"/>
    <property type="match status" value="1"/>
</dbReference>
<keyword evidence="2" id="KW-0524">Neurogenesis</keyword>
<dbReference type="SUPFAM" id="SSF101912">
    <property type="entry name" value="Sema domain"/>
    <property type="match status" value="1"/>
</dbReference>
<dbReference type="GO" id="GO:0030335">
    <property type="term" value="P:positive regulation of cell migration"/>
    <property type="evidence" value="ECO:0007669"/>
    <property type="project" value="TreeGrafter"/>
</dbReference>
<evidence type="ECO:0000313" key="9">
    <source>
        <dbReference type="EMBL" id="CAL4114259.1"/>
    </source>
</evidence>
<dbReference type="GO" id="GO:0071526">
    <property type="term" value="P:semaphorin-plexin signaling pathway"/>
    <property type="evidence" value="ECO:0007669"/>
    <property type="project" value="TreeGrafter"/>
</dbReference>
<feature type="non-terminal residue" evidence="9">
    <location>
        <position position="621"/>
    </location>
</feature>
<evidence type="ECO:0000313" key="10">
    <source>
        <dbReference type="Proteomes" id="UP001497623"/>
    </source>
</evidence>
<evidence type="ECO:0000256" key="1">
    <source>
        <dbReference type="ARBA" id="ARBA00004370"/>
    </source>
</evidence>
<comment type="caution">
    <text evidence="9">The sequence shown here is derived from an EMBL/GenBank/DDBJ whole genome shotgun (WGS) entry which is preliminary data.</text>
</comment>
<dbReference type="GO" id="GO:0007411">
    <property type="term" value="P:axon guidance"/>
    <property type="evidence" value="ECO:0007669"/>
    <property type="project" value="TreeGrafter"/>
</dbReference>
<evidence type="ECO:0000256" key="6">
    <source>
        <dbReference type="PROSITE-ProRule" id="PRU00352"/>
    </source>
</evidence>
<evidence type="ECO:0000256" key="5">
    <source>
        <dbReference type="ARBA" id="ARBA00023180"/>
    </source>
</evidence>
<keyword evidence="3" id="KW-0472">Membrane</keyword>
<dbReference type="InterPro" id="IPR015943">
    <property type="entry name" value="WD40/YVTN_repeat-like_dom_sf"/>
</dbReference>
<comment type="caution">
    <text evidence="6">Lacks conserved residue(s) required for the propagation of feature annotation.</text>
</comment>
<dbReference type="FunFam" id="2.130.10.10:FF:000346">
    <property type="entry name" value="Sema-1a, isoform D"/>
    <property type="match status" value="1"/>
</dbReference>
<feature type="domain" description="Sema" evidence="8">
    <location>
        <begin position="37"/>
        <end position="504"/>
    </location>
</feature>
<dbReference type="InterPro" id="IPR027231">
    <property type="entry name" value="Semaphorin"/>
</dbReference>
<dbReference type="SUPFAM" id="SSF103575">
    <property type="entry name" value="Plexin repeat"/>
    <property type="match status" value="1"/>
</dbReference>